<reference evidence="1" key="1">
    <citation type="journal article" date="2020" name="mSystems">
        <title>Genome- and Community-Level Interaction Insights into Carbon Utilization and Element Cycling Functions of Hydrothermarchaeota in Hydrothermal Sediment.</title>
        <authorList>
            <person name="Zhou Z."/>
            <person name="Liu Y."/>
            <person name="Xu W."/>
            <person name="Pan J."/>
            <person name="Luo Z.H."/>
            <person name="Li M."/>
        </authorList>
    </citation>
    <scope>NUCLEOTIDE SEQUENCE [LARGE SCALE GENOMIC DNA]</scope>
    <source>
        <strain evidence="1">SpSt-8</strain>
    </source>
</reference>
<comment type="caution">
    <text evidence="1">The sequence shown here is derived from an EMBL/GenBank/DDBJ whole genome shotgun (WGS) entry which is preliminary data.</text>
</comment>
<gene>
    <name evidence="1" type="ORF">ENV88_00460</name>
</gene>
<sequence>MLQAEKHYEIISGMYPNGKVPNETWGDVPAWWYYYAWINDRGANGLGNTHLQYVGVTPKELWKLMTSYPDNFPRYIEHLNAVDQFLTKTWKYSDLMKFAMGYERWNDAPNMIEIHTINYTIPQILRAFGFPATFIRIDPNPIGTADYEWVVSLPNYVAEKVKDGIWR</sequence>
<accession>A0A7C3SKE7</accession>
<organism evidence="1">
    <name type="scientific">Thermofilum pendens</name>
    <dbReference type="NCBI Taxonomy" id="2269"/>
    <lineage>
        <taxon>Archaea</taxon>
        <taxon>Thermoproteota</taxon>
        <taxon>Thermoprotei</taxon>
        <taxon>Thermofilales</taxon>
        <taxon>Thermofilaceae</taxon>
        <taxon>Thermofilum</taxon>
    </lineage>
</organism>
<protein>
    <submittedName>
        <fullName evidence="1">Uncharacterized protein</fullName>
    </submittedName>
</protein>
<dbReference type="AlphaFoldDB" id="A0A7C3SKE7"/>
<dbReference type="EMBL" id="DTIB01000015">
    <property type="protein sequence ID" value="HGB24536.1"/>
    <property type="molecule type" value="Genomic_DNA"/>
</dbReference>
<proteinExistence type="predicted"/>
<name>A0A7C3SKE7_THEPE</name>
<evidence type="ECO:0000313" key="1">
    <source>
        <dbReference type="EMBL" id="HGB24536.1"/>
    </source>
</evidence>